<protein>
    <submittedName>
        <fullName evidence="4">Tol biopolymer transport system component</fullName>
    </submittedName>
</protein>
<dbReference type="Gene3D" id="2.130.10.10">
    <property type="entry name" value="YVTN repeat-like/Quinoprotein amine dehydrogenase"/>
    <property type="match status" value="2"/>
</dbReference>
<name>A0A7X0C685_9ACTN</name>
<feature type="transmembrane region" description="Helical" evidence="2">
    <location>
        <begin position="42"/>
        <end position="59"/>
    </location>
</feature>
<dbReference type="Proteomes" id="UP000583800">
    <property type="component" value="Unassembled WGS sequence"/>
</dbReference>
<proteinExistence type="predicted"/>
<keyword evidence="2" id="KW-0472">Membrane</keyword>
<dbReference type="RefSeq" id="WP_185085443.1">
    <property type="nucleotide sequence ID" value="NZ_JACHJB010000002.1"/>
</dbReference>
<dbReference type="PROSITE" id="PS50082">
    <property type="entry name" value="WD_REPEATS_2"/>
    <property type="match status" value="2"/>
</dbReference>
<feature type="repeat" description="WD" evidence="1">
    <location>
        <begin position="1016"/>
        <end position="1051"/>
    </location>
</feature>
<dbReference type="InterPro" id="IPR027417">
    <property type="entry name" value="P-loop_NTPase"/>
</dbReference>
<keyword evidence="2" id="KW-1133">Transmembrane helix</keyword>
<dbReference type="SMART" id="SM00320">
    <property type="entry name" value="WD40"/>
    <property type="match status" value="6"/>
</dbReference>
<dbReference type="InterPro" id="IPR001680">
    <property type="entry name" value="WD40_rpt"/>
</dbReference>
<feature type="repeat" description="WD" evidence="1">
    <location>
        <begin position="972"/>
        <end position="1013"/>
    </location>
</feature>
<dbReference type="PROSITE" id="PS50837">
    <property type="entry name" value="NACHT"/>
    <property type="match status" value="1"/>
</dbReference>
<feature type="transmembrane region" description="Helical" evidence="2">
    <location>
        <begin position="445"/>
        <end position="462"/>
    </location>
</feature>
<feature type="transmembrane region" description="Helical" evidence="2">
    <location>
        <begin position="603"/>
        <end position="625"/>
    </location>
</feature>
<evidence type="ECO:0000313" key="4">
    <source>
        <dbReference type="EMBL" id="MBB6347519.1"/>
    </source>
</evidence>
<gene>
    <name evidence="4" type="ORF">FHU36_004064</name>
</gene>
<evidence type="ECO:0000259" key="3">
    <source>
        <dbReference type="PROSITE" id="PS50837"/>
    </source>
</evidence>
<dbReference type="Gene3D" id="3.40.50.300">
    <property type="entry name" value="P-loop containing nucleotide triphosphate hydrolases"/>
    <property type="match status" value="1"/>
</dbReference>
<dbReference type="SUPFAM" id="SSF82171">
    <property type="entry name" value="DPP6 N-terminal domain-like"/>
    <property type="match status" value="1"/>
</dbReference>
<dbReference type="Pfam" id="PF05729">
    <property type="entry name" value="NACHT"/>
    <property type="match status" value="1"/>
</dbReference>
<reference evidence="4 5" key="1">
    <citation type="submission" date="2020-08" db="EMBL/GenBank/DDBJ databases">
        <title>Sequencing the genomes of 1000 actinobacteria strains.</title>
        <authorList>
            <person name="Klenk H.-P."/>
        </authorList>
    </citation>
    <scope>NUCLEOTIDE SEQUENCE [LARGE SCALE GENOMIC DNA]</scope>
    <source>
        <strain evidence="4 5">DSM 45913</strain>
    </source>
</reference>
<comment type="caution">
    <text evidence="4">The sequence shown here is derived from an EMBL/GenBank/DDBJ whole genome shotgun (WGS) entry which is preliminary data.</text>
</comment>
<feature type="domain" description="NACHT" evidence="3">
    <location>
        <begin position="141"/>
        <end position="259"/>
    </location>
</feature>
<feature type="transmembrane region" description="Helical" evidence="2">
    <location>
        <begin position="515"/>
        <end position="539"/>
    </location>
</feature>
<dbReference type="PANTHER" id="PTHR19879">
    <property type="entry name" value="TRANSCRIPTION INITIATION FACTOR TFIID"/>
    <property type="match status" value="1"/>
</dbReference>
<keyword evidence="2" id="KW-0812">Transmembrane</keyword>
<keyword evidence="1" id="KW-0853">WD repeat</keyword>
<dbReference type="AlphaFoldDB" id="A0A7X0C685"/>
<dbReference type="InterPro" id="IPR015943">
    <property type="entry name" value="WD40/YVTN_repeat-like_dom_sf"/>
</dbReference>
<keyword evidence="5" id="KW-1185">Reference proteome</keyword>
<sequence length="1051" mass="113244">MGRRGTVSPVTLAAAGVALSLVGNMATGTVKVDAWWWEPLTWGLTGLFGLVVVTGALGARKVAQVTPVEPALAKLRQMVNDQWRNEATRVLGLGLDPMPVRWNLRDEARFIDGPRIGGKITWSGSGDQIEGLADRFRTSGRRLVVLGGPGAGKTTLAIQLVRELLKSPDGSVPVLLTINGWDVKEYPYFEDWLVDRLEQTYPALPAYGTDMARRLFRDGKIVPVLDGLDEMPAASLPGALAELNQALPAETQLVLTSRTAEYTAAAQALGRAAVVEAEPMSAAAAADYLDGILVRTRPHPGWERLLGRLRDDEPTPLSETVSSPLGLWLLRTVYGPAVDPSRLLDPARFATAAEVRAHLFDRLVPALIEARPPAQKDEADLFRPSRLYRHEQVTQWLSYLATLLDRTPVEAEAVSLGGKSIGVRDFAWWRLAALTMRRPPPGPEVMILVLVASVAWGGVLATLALDAFSWWFLLGGLGIITMYRERSGNTYWVRDRPGYADLRIGRRIFSLLNKLLSSFSVASGIALGSGLLGGVVQAVVNLVTGDTLTDALVWVFVGPMVFGPGMLLVFMTDAVAEWAEIPVMDGQASTPLTSWRADRRLNLVRLLAGGVLGAIIGGILIWATGGSAGETAVAALVAAMAGMTYGLVSGQHHAWPVYELAAFRLARRGRLPRRLMAFLDDAHRLGLLRAVGPLYQFRHAEFHDHLAGRVTPVTAARQAIAPRPPVPRRAGRVVTPVPLRTIVTPQKVRSLAFGPDGTRLAWTGEGTTTLTDLTGSPERVFRHSSRLIARLLDTGPMAAISPDGRLIAFTGERLNLRDFDAVTGKIWIADLATGAELVELSNDGGVQAMAFSPDSARLAVSDTEAPTTRIWDVTDGTELLRIAHLAGPPGLAFSPDGTRLATASSSFWGRDRTWEAEIWDSVTGVALLRLHASDTERFSGTRDVAFSPDGTLLATTGSHVTCIWDAGSGAALVTLTEEARRVAFSPDGTLLAAAGYGSDVRLWDVGDGTAVWEILRVPHGQWSTAAAFSPDGSLFATVTENKIIQLWELSD</sequence>
<accession>A0A7X0C685</accession>
<organism evidence="4 5">
    <name type="scientific">Nonomuraea muscovyensis</name>
    <dbReference type="NCBI Taxonomy" id="1124761"/>
    <lineage>
        <taxon>Bacteria</taxon>
        <taxon>Bacillati</taxon>
        <taxon>Actinomycetota</taxon>
        <taxon>Actinomycetes</taxon>
        <taxon>Streptosporangiales</taxon>
        <taxon>Streptosporangiaceae</taxon>
        <taxon>Nonomuraea</taxon>
    </lineage>
</organism>
<dbReference type="EMBL" id="JACHJB010000002">
    <property type="protein sequence ID" value="MBB6347519.1"/>
    <property type="molecule type" value="Genomic_DNA"/>
</dbReference>
<dbReference type="SUPFAM" id="SSF52540">
    <property type="entry name" value="P-loop containing nucleoside triphosphate hydrolases"/>
    <property type="match status" value="1"/>
</dbReference>
<dbReference type="InterPro" id="IPR007111">
    <property type="entry name" value="NACHT_NTPase"/>
</dbReference>
<evidence type="ECO:0000256" key="1">
    <source>
        <dbReference type="PROSITE-ProRule" id="PRU00221"/>
    </source>
</evidence>
<feature type="transmembrane region" description="Helical" evidence="2">
    <location>
        <begin position="468"/>
        <end position="484"/>
    </location>
</feature>
<evidence type="ECO:0000256" key="2">
    <source>
        <dbReference type="SAM" id="Phobius"/>
    </source>
</evidence>
<evidence type="ECO:0000313" key="5">
    <source>
        <dbReference type="Proteomes" id="UP000583800"/>
    </source>
</evidence>
<dbReference type="PANTHER" id="PTHR19879:SF9">
    <property type="entry name" value="TRANSCRIPTION INITIATION FACTOR TFIID SUBUNIT 5"/>
    <property type="match status" value="1"/>
</dbReference>
<dbReference type="Pfam" id="PF00400">
    <property type="entry name" value="WD40"/>
    <property type="match status" value="3"/>
</dbReference>
<feature type="transmembrane region" description="Helical" evidence="2">
    <location>
        <begin position="551"/>
        <end position="571"/>
    </location>
</feature>
<dbReference type="PROSITE" id="PS50294">
    <property type="entry name" value="WD_REPEATS_REGION"/>
    <property type="match status" value="1"/>
</dbReference>